<keyword evidence="5 10" id="KW-0863">Zinc-finger</keyword>
<dbReference type="SMART" id="SM00438">
    <property type="entry name" value="ZnF_NFX"/>
    <property type="match status" value="8"/>
</dbReference>
<evidence type="ECO:0000256" key="6">
    <source>
        <dbReference type="ARBA" id="ARBA00022833"/>
    </source>
</evidence>
<evidence type="ECO:0000256" key="8">
    <source>
        <dbReference type="ARBA" id="ARBA00023163"/>
    </source>
</evidence>
<keyword evidence="15" id="KW-1185">Reference proteome</keyword>
<evidence type="ECO:0000256" key="4">
    <source>
        <dbReference type="ARBA" id="ARBA00022737"/>
    </source>
</evidence>
<evidence type="ECO:0000256" key="3">
    <source>
        <dbReference type="ARBA" id="ARBA00022723"/>
    </source>
</evidence>
<feature type="domain" description="R3H" evidence="13">
    <location>
        <begin position="822"/>
        <end position="885"/>
    </location>
</feature>
<dbReference type="AlphaFoldDB" id="A0A0B7N873"/>
<dbReference type="PANTHER" id="PTHR12360:SF12">
    <property type="entry name" value="TRANSCRIPTIONAL REPRESSOR NF-X1"/>
    <property type="match status" value="1"/>
</dbReference>
<dbReference type="STRING" id="35722.A0A0B7N873"/>
<feature type="compositionally biased region" description="Acidic residues" evidence="11">
    <location>
        <begin position="1144"/>
        <end position="1155"/>
    </location>
</feature>
<dbReference type="InterPro" id="IPR001374">
    <property type="entry name" value="R3H_dom"/>
</dbReference>
<keyword evidence="9" id="KW-0539">Nucleus</keyword>
<keyword evidence="8" id="KW-0804">Transcription</keyword>
<dbReference type="InterPro" id="IPR001841">
    <property type="entry name" value="Znf_RING"/>
</dbReference>
<dbReference type="CDD" id="cd06008">
    <property type="entry name" value="NF-X1-zinc-finger"/>
    <property type="match status" value="4"/>
</dbReference>
<dbReference type="GO" id="GO:0000122">
    <property type="term" value="P:negative regulation of transcription by RNA polymerase II"/>
    <property type="evidence" value="ECO:0007669"/>
    <property type="project" value="TreeGrafter"/>
</dbReference>
<evidence type="ECO:0000256" key="5">
    <source>
        <dbReference type="ARBA" id="ARBA00022771"/>
    </source>
</evidence>
<feature type="compositionally biased region" description="Polar residues" evidence="11">
    <location>
        <begin position="1"/>
        <end position="13"/>
    </location>
</feature>
<dbReference type="SUPFAM" id="SSF82708">
    <property type="entry name" value="R3H domain"/>
    <property type="match status" value="1"/>
</dbReference>
<sequence length="1155" mass="126367">MSSSEQVVVSQRTAPAVNNHDSHEAAGPSKPQPAADAAPKKNKRRNRGKKKNPNVLNATEAGTPKANEASSEPTNHSNSNSNKRNKKPKNQDNSPLSITRISKNRAQGRLTEPEQQLQTDEAHSSSDTAPALSKPQKRVRSRKHQHTPKLPPGNHDMATVLAHDLRTSTYECMICMDVVKPAHHVWTCDCCWAVFHLQCVQTWAGRSLKDTSSNKMITGWRCPGCQNSRTVVPKDYFCFCGKQRNPEPSRYNTPHSCEQLCKRHKSCPHECVLPCHPGPCPPCSLMGPVITCFCGTNTRQARCVDTDYSTKGFSCAEVCDVLLGCGKHRCEEPCHAGVCAPCQVQEVQACYCGRHERTARCGSGKQVQLRGHSGHYSCTEKCDNVYLCGQHRCQKSCHPCSANSQACPFDPAVVKHCPCGSHTVSELLAPGKDRESCTDPIPTCDSACNKLSACGHPCSEKCHLGDCPPCQVTVDIPCRCQSSTFKGTCAEVCEAIGGEPPLCERICKSMRNCGRHQCGVACCMAMKVNGKRKPGCEFLHDCPEKCDQLLSCGTHRCQDMCHKGKCRPCLEATFDNVTCHCGRTRLEPPVRCGTKLPACPHPCIRPNPCGHIRFLNHNCHPEDEPCPPCPALVTRHCLCGKTELKNVPCYRESPRCGRPCEKELSCGKHLCLKSCHNGPCIAPGECCTQICGGTRASCGHACQQKCHAGTASCPEDKPCTARIKVTCKCGQNSLEIPCNATAESSGSKRDLDCNDFCAKVLRNRRLALAFDIKRGEDFGTSAAASPSSLSAAAAGGVPNPALSSDDLGYYDDSLCDFYMENSIWCKHMEGAIMEFAQDTEKKTFHCKPMRSEYRRFIHRYAVHFNIATEAIDQEPKRSIIMRKTLGPCRIPPILLSRAARNPSLSRAPTTAEGIKADTSGRSASRRPVNALYLSDMAFGLTKLELDADLKPLIKIDDDAIHFSSKWVNENDAVVIPSISDAVPMDEKEAIVWQLKKTVKAAFLSNSAESKAARVDCCWVNQKGDVTWSEKLLSVSKNDTSPSASTTGAKSRFANTFDALKTVVDDDGWMKVGGDNPYKPIKDAWIESPKKNVSPSTSPIVAATTTTAVDNDDDVPPLEQHNDIETADKENTSPEPIQEQQDSNISDDWETLLDDE</sequence>
<dbReference type="GO" id="GO:0005634">
    <property type="term" value="C:nucleus"/>
    <property type="evidence" value="ECO:0007669"/>
    <property type="project" value="UniProtKB-SubCell"/>
</dbReference>
<dbReference type="PANTHER" id="PTHR12360">
    <property type="entry name" value="NUCLEAR TRANSCRIPTION FACTOR, X-BOX BINDING 1 NFX1"/>
    <property type="match status" value="1"/>
</dbReference>
<dbReference type="Proteomes" id="UP000054107">
    <property type="component" value="Unassembled WGS sequence"/>
</dbReference>
<name>A0A0B7N873_9FUNG</name>
<dbReference type="Gene3D" id="3.30.1370.50">
    <property type="entry name" value="R3H-like domain"/>
    <property type="match status" value="1"/>
</dbReference>
<dbReference type="OrthoDB" id="6512771at2759"/>
<feature type="compositionally biased region" description="Polar residues" evidence="11">
    <location>
        <begin position="91"/>
        <end position="105"/>
    </location>
</feature>
<dbReference type="Pfam" id="PF01424">
    <property type="entry name" value="R3H"/>
    <property type="match status" value="1"/>
</dbReference>
<evidence type="ECO:0000313" key="15">
    <source>
        <dbReference type="Proteomes" id="UP000054107"/>
    </source>
</evidence>
<dbReference type="InterPro" id="IPR036867">
    <property type="entry name" value="R3H_dom_sf"/>
</dbReference>
<proteinExistence type="inferred from homology"/>
<keyword evidence="6" id="KW-0862">Zinc</keyword>
<keyword evidence="7" id="KW-0805">Transcription regulation</keyword>
<evidence type="ECO:0000256" key="9">
    <source>
        <dbReference type="ARBA" id="ARBA00023242"/>
    </source>
</evidence>
<evidence type="ECO:0000256" key="10">
    <source>
        <dbReference type="PROSITE-ProRule" id="PRU00175"/>
    </source>
</evidence>
<feature type="compositionally biased region" description="Polar residues" evidence="11">
    <location>
        <begin position="1132"/>
        <end position="1143"/>
    </location>
</feature>
<gene>
    <name evidence="14" type="primary">PARPA_05503.1 scaffold 18616</name>
</gene>
<dbReference type="Pfam" id="PF01422">
    <property type="entry name" value="zf-NF-X1"/>
    <property type="match status" value="7"/>
</dbReference>
<comment type="similarity">
    <text evidence="2">Belongs to the NFX1 family.</text>
</comment>
<accession>A0A0B7N873</accession>
<feature type="region of interest" description="Disordered" evidence="11">
    <location>
        <begin position="902"/>
        <end position="921"/>
    </location>
</feature>
<dbReference type="EMBL" id="LN726728">
    <property type="protein sequence ID" value="CEP11623.1"/>
    <property type="molecule type" value="Genomic_DNA"/>
</dbReference>
<feature type="region of interest" description="Disordered" evidence="11">
    <location>
        <begin position="1105"/>
        <end position="1155"/>
    </location>
</feature>
<evidence type="ECO:0000256" key="1">
    <source>
        <dbReference type="ARBA" id="ARBA00004123"/>
    </source>
</evidence>
<keyword evidence="3" id="KW-0479">Metal-binding</keyword>
<dbReference type="GO" id="GO:0000981">
    <property type="term" value="F:DNA-binding transcription factor activity, RNA polymerase II-specific"/>
    <property type="evidence" value="ECO:0007669"/>
    <property type="project" value="TreeGrafter"/>
</dbReference>
<evidence type="ECO:0008006" key="16">
    <source>
        <dbReference type="Google" id="ProtNLM"/>
    </source>
</evidence>
<evidence type="ECO:0000313" key="14">
    <source>
        <dbReference type="EMBL" id="CEP11623.1"/>
    </source>
</evidence>
<feature type="region of interest" description="Disordered" evidence="11">
    <location>
        <begin position="1"/>
        <end position="157"/>
    </location>
</feature>
<dbReference type="GO" id="GO:0008270">
    <property type="term" value="F:zinc ion binding"/>
    <property type="evidence" value="ECO:0007669"/>
    <property type="project" value="UniProtKB-KW"/>
</dbReference>
<evidence type="ECO:0000259" key="13">
    <source>
        <dbReference type="PROSITE" id="PS51061"/>
    </source>
</evidence>
<organism evidence="14 15">
    <name type="scientific">Parasitella parasitica</name>
    <dbReference type="NCBI Taxonomy" id="35722"/>
    <lineage>
        <taxon>Eukaryota</taxon>
        <taxon>Fungi</taxon>
        <taxon>Fungi incertae sedis</taxon>
        <taxon>Mucoromycota</taxon>
        <taxon>Mucoromycotina</taxon>
        <taxon>Mucoromycetes</taxon>
        <taxon>Mucorales</taxon>
        <taxon>Mucorineae</taxon>
        <taxon>Mucoraceae</taxon>
        <taxon>Parasitella</taxon>
    </lineage>
</organism>
<evidence type="ECO:0000256" key="2">
    <source>
        <dbReference type="ARBA" id="ARBA00007269"/>
    </source>
</evidence>
<dbReference type="GO" id="GO:0000977">
    <property type="term" value="F:RNA polymerase II transcription regulatory region sequence-specific DNA binding"/>
    <property type="evidence" value="ECO:0007669"/>
    <property type="project" value="TreeGrafter"/>
</dbReference>
<keyword evidence="4" id="KW-0677">Repeat</keyword>
<dbReference type="PROSITE" id="PS50089">
    <property type="entry name" value="ZF_RING_2"/>
    <property type="match status" value="1"/>
</dbReference>
<feature type="compositionally biased region" description="Basic and acidic residues" evidence="11">
    <location>
        <begin position="1119"/>
        <end position="1131"/>
    </location>
</feature>
<dbReference type="PROSITE" id="PS51061">
    <property type="entry name" value="R3H"/>
    <property type="match status" value="1"/>
</dbReference>
<feature type="compositionally biased region" description="Basic residues" evidence="11">
    <location>
        <begin position="135"/>
        <end position="147"/>
    </location>
</feature>
<dbReference type="SMART" id="SM00393">
    <property type="entry name" value="R3H"/>
    <property type="match status" value="1"/>
</dbReference>
<evidence type="ECO:0000259" key="12">
    <source>
        <dbReference type="PROSITE" id="PS50089"/>
    </source>
</evidence>
<dbReference type="InterPro" id="IPR000967">
    <property type="entry name" value="Znf_NFX1"/>
</dbReference>
<comment type="subcellular location">
    <subcellularLocation>
        <location evidence="1">Nucleus</location>
    </subcellularLocation>
</comment>
<evidence type="ECO:0000256" key="7">
    <source>
        <dbReference type="ARBA" id="ARBA00023015"/>
    </source>
</evidence>
<feature type="compositionally biased region" description="Basic residues" evidence="11">
    <location>
        <begin position="40"/>
        <end position="52"/>
    </location>
</feature>
<dbReference type="InterPro" id="IPR034078">
    <property type="entry name" value="NFX1_fam"/>
</dbReference>
<reference evidence="14 15" key="1">
    <citation type="submission" date="2014-09" db="EMBL/GenBank/DDBJ databases">
        <authorList>
            <person name="Ellenberger Sabrina"/>
        </authorList>
    </citation>
    <scope>NUCLEOTIDE SEQUENCE [LARGE SCALE GENOMIC DNA]</scope>
    <source>
        <strain evidence="14 15">CBS 412.66</strain>
    </source>
</reference>
<feature type="domain" description="RING-type" evidence="12">
    <location>
        <begin position="172"/>
        <end position="226"/>
    </location>
</feature>
<protein>
    <recommendedName>
        <fullName evidence="16">R3H domain-containing protein</fullName>
    </recommendedName>
</protein>
<evidence type="ECO:0000256" key="11">
    <source>
        <dbReference type="SAM" id="MobiDB-lite"/>
    </source>
</evidence>